<comment type="caution">
    <text evidence="3">The sequence shown here is derived from an EMBL/GenBank/DDBJ whole genome shotgun (WGS) entry which is preliminary data.</text>
</comment>
<feature type="region of interest" description="Disordered" evidence="1">
    <location>
        <begin position="252"/>
        <end position="280"/>
    </location>
</feature>
<reference evidence="3" key="1">
    <citation type="submission" date="2020-11" db="EMBL/GenBank/DDBJ databases">
        <authorList>
            <consortium name="DOE Joint Genome Institute"/>
            <person name="Ahrendt S."/>
            <person name="Riley R."/>
            <person name="Andreopoulos W."/>
            <person name="Labutti K."/>
            <person name="Pangilinan J."/>
            <person name="Ruiz-Duenas F.J."/>
            <person name="Barrasa J.M."/>
            <person name="Sanchez-Garcia M."/>
            <person name="Camarero S."/>
            <person name="Miyauchi S."/>
            <person name="Serrano A."/>
            <person name="Linde D."/>
            <person name="Babiker R."/>
            <person name="Drula E."/>
            <person name="Ayuso-Fernandez I."/>
            <person name="Pacheco R."/>
            <person name="Padilla G."/>
            <person name="Ferreira P."/>
            <person name="Barriuso J."/>
            <person name="Kellner H."/>
            <person name="Castanera R."/>
            <person name="Alfaro M."/>
            <person name="Ramirez L."/>
            <person name="Pisabarro A.G."/>
            <person name="Kuo A."/>
            <person name="Tritt A."/>
            <person name="Lipzen A."/>
            <person name="He G."/>
            <person name="Yan M."/>
            <person name="Ng V."/>
            <person name="Cullen D."/>
            <person name="Martin F."/>
            <person name="Rosso M.-N."/>
            <person name="Henrissat B."/>
            <person name="Hibbett D."/>
            <person name="Martinez A.T."/>
            <person name="Grigoriev I.V."/>
        </authorList>
    </citation>
    <scope>NUCLEOTIDE SEQUENCE</scope>
    <source>
        <strain evidence="3">CBS 247.69</strain>
    </source>
</reference>
<dbReference type="EMBL" id="MU150285">
    <property type="protein sequence ID" value="KAF9461381.1"/>
    <property type="molecule type" value="Genomic_DNA"/>
</dbReference>
<organism evidence="3 4">
    <name type="scientific">Collybia nuda</name>
    <dbReference type="NCBI Taxonomy" id="64659"/>
    <lineage>
        <taxon>Eukaryota</taxon>
        <taxon>Fungi</taxon>
        <taxon>Dikarya</taxon>
        <taxon>Basidiomycota</taxon>
        <taxon>Agaricomycotina</taxon>
        <taxon>Agaricomycetes</taxon>
        <taxon>Agaricomycetidae</taxon>
        <taxon>Agaricales</taxon>
        <taxon>Tricholomatineae</taxon>
        <taxon>Clitocybaceae</taxon>
        <taxon>Collybia</taxon>
    </lineage>
</organism>
<feature type="signal peptide" evidence="2">
    <location>
        <begin position="1"/>
        <end position="17"/>
    </location>
</feature>
<dbReference type="OrthoDB" id="5342184at2759"/>
<keyword evidence="2" id="KW-0732">Signal</keyword>
<sequence>MLIWLVFQLSLVSSTWTLGIFIPLYVGPGSSSTCSGWSRVITSISANSQTPFYSIVNPNDGPGDHGSQPSEAFRRCIPLLRPRSDAVVLGHIDTGDKSMSNVQAEIDTYAGWDSSYRPTGIFFDGVASEASLFSQYRTHATYARGKGFNFIGLDPGEMPDSGYFGIADLVNVYESSYASFNVDENVDNSSSTPVSKQSVWLTEAPTEGSYSAVISQLAKKGVAAAYISNLREDESGIPSQWTSFAADVGRVNGDSGRSASPTTNLTVDPSQTSYSGTSNTGVHILCL</sequence>
<dbReference type="AlphaFoldDB" id="A0A9P5Y4E4"/>
<proteinExistence type="predicted"/>
<evidence type="ECO:0000313" key="4">
    <source>
        <dbReference type="Proteomes" id="UP000807353"/>
    </source>
</evidence>
<keyword evidence="4" id="KW-1185">Reference proteome</keyword>
<feature type="chain" id="PRO_5040262048" evidence="2">
    <location>
        <begin position="18"/>
        <end position="287"/>
    </location>
</feature>
<dbReference type="Pfam" id="PF12138">
    <property type="entry name" value="Spherulin4"/>
    <property type="match status" value="1"/>
</dbReference>
<dbReference type="PANTHER" id="PTHR35040">
    <property type="match status" value="1"/>
</dbReference>
<feature type="compositionally biased region" description="Polar residues" evidence="1">
    <location>
        <begin position="255"/>
        <end position="280"/>
    </location>
</feature>
<gene>
    <name evidence="3" type="ORF">BDZ94DRAFT_818252</name>
</gene>
<dbReference type="Proteomes" id="UP000807353">
    <property type="component" value="Unassembled WGS sequence"/>
</dbReference>
<accession>A0A9P5Y4E4</accession>
<evidence type="ECO:0000256" key="1">
    <source>
        <dbReference type="SAM" id="MobiDB-lite"/>
    </source>
</evidence>
<protein>
    <submittedName>
        <fullName evidence="3">Spherulation-specific family 4-domain-containing protein</fullName>
    </submittedName>
</protein>
<evidence type="ECO:0000256" key="2">
    <source>
        <dbReference type="SAM" id="SignalP"/>
    </source>
</evidence>
<evidence type="ECO:0000313" key="3">
    <source>
        <dbReference type="EMBL" id="KAF9461381.1"/>
    </source>
</evidence>
<dbReference type="InterPro" id="IPR021986">
    <property type="entry name" value="Spherulin4"/>
</dbReference>
<dbReference type="PANTHER" id="PTHR35040:SF9">
    <property type="entry name" value="4-LIKE CELL SURFACE PROTEIN, PUTATIVE (AFU_ORTHOLOGUE AFUA_4G14080)-RELATED"/>
    <property type="match status" value="1"/>
</dbReference>
<name>A0A9P5Y4E4_9AGAR</name>